<dbReference type="EMBL" id="JACHIA010000016">
    <property type="protein sequence ID" value="MBB6072581.1"/>
    <property type="molecule type" value="Genomic_DNA"/>
</dbReference>
<dbReference type="InterPro" id="IPR025588">
    <property type="entry name" value="YcxB-like_C"/>
</dbReference>
<keyword evidence="4" id="KW-1185">Reference proteome</keyword>
<keyword evidence="1" id="KW-1133">Transmembrane helix</keyword>
<evidence type="ECO:0000313" key="3">
    <source>
        <dbReference type="EMBL" id="MBB6072581.1"/>
    </source>
</evidence>
<name>A0A841H3A2_9BACT</name>
<proteinExistence type="predicted"/>
<accession>A0A841H3A2</accession>
<evidence type="ECO:0000313" key="4">
    <source>
        <dbReference type="Proteomes" id="UP000582837"/>
    </source>
</evidence>
<dbReference type="AlphaFoldDB" id="A0A841H3A2"/>
<feature type="transmembrane region" description="Helical" evidence="1">
    <location>
        <begin position="36"/>
        <end position="58"/>
    </location>
</feature>
<reference evidence="3 4" key="1">
    <citation type="submission" date="2020-08" db="EMBL/GenBank/DDBJ databases">
        <title>Genomic Encyclopedia of Type Strains, Phase IV (KMG-IV): sequencing the most valuable type-strain genomes for metagenomic binning, comparative biology and taxonomic classification.</title>
        <authorList>
            <person name="Goeker M."/>
        </authorList>
    </citation>
    <scope>NUCLEOTIDE SEQUENCE [LARGE SCALE GENOMIC DNA]</scope>
    <source>
        <strain evidence="3 4">DSM 29007</strain>
    </source>
</reference>
<keyword evidence="1" id="KW-0812">Transmembrane</keyword>
<gene>
    <name evidence="3" type="ORF">HNQ61_004244</name>
</gene>
<evidence type="ECO:0000256" key="1">
    <source>
        <dbReference type="SAM" id="Phobius"/>
    </source>
</evidence>
<evidence type="ECO:0000259" key="2">
    <source>
        <dbReference type="Pfam" id="PF14317"/>
    </source>
</evidence>
<dbReference type="Pfam" id="PF14317">
    <property type="entry name" value="YcxB"/>
    <property type="match status" value="1"/>
</dbReference>
<dbReference type="Proteomes" id="UP000582837">
    <property type="component" value="Unassembled WGS sequence"/>
</dbReference>
<feature type="domain" description="YcxB-like C-terminal" evidence="2">
    <location>
        <begin position="113"/>
        <end position="170"/>
    </location>
</feature>
<keyword evidence="1" id="KW-0472">Membrane</keyword>
<feature type="transmembrane region" description="Helical" evidence="1">
    <location>
        <begin position="70"/>
        <end position="92"/>
    </location>
</feature>
<comment type="caution">
    <text evidence="3">The sequence shown here is derived from an EMBL/GenBank/DDBJ whole genome shotgun (WGS) entry which is preliminary data.</text>
</comment>
<protein>
    <recommendedName>
        <fullName evidence="2">YcxB-like C-terminal domain-containing protein</fullName>
    </recommendedName>
</protein>
<sequence>MTEAIVSQPLEFRFTWDRGEVVRAVRAVRANVSGRPWWLVFAYPVLLIMIVAVASTLWDGTLSRGALVQAIGPWILFLVAWATLMAWIGPWLTARAQSRENGPGQHTLIGTLSGDGYGTDNGRTQNSIHWNGVLRAVETPEFFLFYYNRNCAFYLPHRAIAPEQLPEVRRVIVSQLGDRAALRHT</sequence>
<organism evidence="3 4">
    <name type="scientific">Longimicrobium terrae</name>
    <dbReference type="NCBI Taxonomy" id="1639882"/>
    <lineage>
        <taxon>Bacteria</taxon>
        <taxon>Pseudomonadati</taxon>
        <taxon>Gemmatimonadota</taxon>
        <taxon>Longimicrobiia</taxon>
        <taxon>Longimicrobiales</taxon>
        <taxon>Longimicrobiaceae</taxon>
        <taxon>Longimicrobium</taxon>
    </lineage>
</organism>